<sequence>MSCEMATTDPQTGAEEEDEFEEEIQTPEIQGYLTKWTNYIHGWQDRYIVLKDGILSYYKYEAETAFGCRGAVSISKAIIVPHAFDECRFDVHVNDNVWYLRARSVQEQLYWVQTLETYKADSGFGSEQNLRKHGSLVSLTSGNSASVTSVSSLKRGKGLREKLAEMETFRDILLQQVDTLQRYFDSCADEVTHPNDSRMSPDILDIDDFDDENVEEPHFTGVRHRDKGCTHESLAIHASHSIDFRGEAITFKATTAGILETLSFCIDLVAQREELWRRRVEKEVDRRKKAEELYKQAHEKLDEAKNTRPIVLGGPDYEEGPYCAIGEDEFFDAIDAALDKQDKEDELLLRHRNVVALPSAPPPLPMPSKTRLTPEIDKMVAEHINLLRAGCGLNKGNWECIADDGGMKVYRLELEEDGLVLDPLRAVQTVQGVTAHELCHYFYDPSIRMDWDLTLRLVACRSRRSRPTPASPTRPCTGACCAIDVAAADSLFWSQIRQVRDEEDEEAQPIWTASSTTRPSHPSCPVVKCVRIHLNVAFICQTMIDPPSEVEQLTRDHIRTRITYTADVNPGGWAPATVIRAVYKREYPRFVKRFSQFVKDVTANKPILF</sequence>
<dbReference type="RefSeq" id="XP_014674741.1">
    <property type="nucleotide sequence ID" value="XM_014819255.1"/>
</dbReference>
<dbReference type="CDD" id="cd13283">
    <property type="entry name" value="PH_GPBP"/>
    <property type="match status" value="1"/>
</dbReference>
<dbReference type="Gene3D" id="3.30.530.20">
    <property type="match status" value="1"/>
</dbReference>
<evidence type="ECO:0000256" key="4">
    <source>
        <dbReference type="SAM" id="MobiDB-lite"/>
    </source>
</evidence>
<dbReference type="Gene3D" id="2.30.29.30">
    <property type="entry name" value="Pleckstrin-homology domain (PH domain)/Phosphotyrosine-binding domain (PTB)"/>
    <property type="match status" value="1"/>
</dbReference>
<evidence type="ECO:0000313" key="7">
    <source>
        <dbReference type="Proteomes" id="UP000695022"/>
    </source>
</evidence>
<dbReference type="PANTHER" id="PTHR19308">
    <property type="entry name" value="PHOSPHATIDYLCHOLINE TRANSFER PROTEIN"/>
    <property type="match status" value="1"/>
</dbReference>
<dbReference type="InterPro" id="IPR011993">
    <property type="entry name" value="PH-like_dom_sf"/>
</dbReference>
<feature type="coiled-coil region" evidence="3">
    <location>
        <begin position="280"/>
        <end position="307"/>
    </location>
</feature>
<evidence type="ECO:0000259" key="5">
    <source>
        <dbReference type="PROSITE" id="PS50003"/>
    </source>
</evidence>
<evidence type="ECO:0000256" key="3">
    <source>
        <dbReference type="SAM" id="Coils"/>
    </source>
</evidence>
<dbReference type="PROSITE" id="PS50003">
    <property type="entry name" value="PH_DOMAIN"/>
    <property type="match status" value="1"/>
</dbReference>
<feature type="domain" description="START" evidence="6">
    <location>
        <begin position="398"/>
        <end position="603"/>
    </location>
</feature>
<feature type="compositionally biased region" description="Acidic residues" evidence="4">
    <location>
        <begin position="14"/>
        <end position="24"/>
    </location>
</feature>
<dbReference type="Proteomes" id="UP000695022">
    <property type="component" value="Unplaced"/>
</dbReference>
<keyword evidence="2" id="KW-0256">Endoplasmic reticulum</keyword>
<keyword evidence="7" id="KW-1185">Reference proteome</keyword>
<proteinExistence type="predicted"/>
<feature type="region of interest" description="Disordered" evidence="4">
    <location>
        <begin position="1"/>
        <end position="24"/>
    </location>
</feature>
<keyword evidence="3" id="KW-0175">Coiled coil</keyword>
<dbReference type="InterPro" id="IPR002913">
    <property type="entry name" value="START_lipid-bd_dom"/>
</dbReference>
<dbReference type="GeneID" id="106814882"/>
<gene>
    <name evidence="8" type="primary">LOC106814882</name>
</gene>
<comment type="subcellular location">
    <subcellularLocation>
        <location evidence="1">Endoplasmic reticulum</location>
    </subcellularLocation>
</comment>
<protein>
    <submittedName>
        <fullName evidence="8">Collagen type IV alpha-3-binding protein-like isoform X1</fullName>
    </submittedName>
</protein>
<dbReference type="InterPro" id="IPR051213">
    <property type="entry name" value="START_lipid_transfer"/>
</dbReference>
<name>A0ABM1ERC0_PRICU</name>
<dbReference type="SMART" id="SM00233">
    <property type="entry name" value="PH"/>
    <property type="match status" value="1"/>
</dbReference>
<evidence type="ECO:0000259" key="6">
    <source>
        <dbReference type="PROSITE" id="PS50848"/>
    </source>
</evidence>
<dbReference type="Pfam" id="PF00169">
    <property type="entry name" value="PH"/>
    <property type="match status" value="1"/>
</dbReference>
<reference evidence="8" key="1">
    <citation type="submission" date="2025-08" db="UniProtKB">
        <authorList>
            <consortium name="RefSeq"/>
        </authorList>
    </citation>
    <scope>IDENTIFICATION</scope>
</reference>
<dbReference type="PANTHER" id="PTHR19308:SF53">
    <property type="entry name" value="CERAMIDE TRANSFER PROTEIN"/>
    <property type="match status" value="1"/>
</dbReference>
<dbReference type="Pfam" id="PF01852">
    <property type="entry name" value="START"/>
    <property type="match status" value="1"/>
</dbReference>
<evidence type="ECO:0000256" key="1">
    <source>
        <dbReference type="ARBA" id="ARBA00004240"/>
    </source>
</evidence>
<dbReference type="InterPro" id="IPR001849">
    <property type="entry name" value="PH_domain"/>
</dbReference>
<evidence type="ECO:0000313" key="8">
    <source>
        <dbReference type="RefSeq" id="XP_014674741.1"/>
    </source>
</evidence>
<accession>A0ABM1ERC0</accession>
<dbReference type="InterPro" id="IPR023393">
    <property type="entry name" value="START-like_dom_sf"/>
</dbReference>
<dbReference type="SUPFAM" id="SSF55961">
    <property type="entry name" value="Bet v1-like"/>
    <property type="match status" value="1"/>
</dbReference>
<organism evidence="7 8">
    <name type="scientific">Priapulus caudatus</name>
    <name type="common">Priapulid worm</name>
    <dbReference type="NCBI Taxonomy" id="37621"/>
    <lineage>
        <taxon>Eukaryota</taxon>
        <taxon>Metazoa</taxon>
        <taxon>Ecdysozoa</taxon>
        <taxon>Scalidophora</taxon>
        <taxon>Priapulida</taxon>
        <taxon>Priapulimorpha</taxon>
        <taxon>Priapulimorphida</taxon>
        <taxon>Priapulidae</taxon>
        <taxon>Priapulus</taxon>
    </lineage>
</organism>
<feature type="domain" description="PH" evidence="5">
    <location>
        <begin position="26"/>
        <end position="120"/>
    </location>
</feature>
<dbReference type="PROSITE" id="PS50848">
    <property type="entry name" value="START"/>
    <property type="match status" value="1"/>
</dbReference>
<evidence type="ECO:0000256" key="2">
    <source>
        <dbReference type="ARBA" id="ARBA00022824"/>
    </source>
</evidence>
<dbReference type="SUPFAM" id="SSF50729">
    <property type="entry name" value="PH domain-like"/>
    <property type="match status" value="1"/>
</dbReference>